<name>A0ABY5X7K4_ERWPY</name>
<reference evidence="1" key="1">
    <citation type="submission" date="2022-07" db="EMBL/GenBank/DDBJ databases">
        <title>Genetic diversity of Erwinia pyrifoliae.</title>
        <authorList>
            <person name="Park D.S."/>
            <person name="Ham H."/>
        </authorList>
    </citation>
    <scope>NUCLEOTIDE SEQUENCE</scope>
    <source>
        <strain evidence="1">CP201486</strain>
    </source>
</reference>
<dbReference type="EMBL" id="CP103445">
    <property type="protein sequence ID" value="UWS33192.1"/>
    <property type="molecule type" value="Genomic_DNA"/>
</dbReference>
<evidence type="ECO:0000313" key="2">
    <source>
        <dbReference type="EMBL" id="UWS33197.1"/>
    </source>
</evidence>
<accession>A0ABY5X7K4</accession>
<sequence length="150" mass="16343">MNLYAYAPNPYGWVDPLGLAKCALKPEIKELDPKHIRFSQSSVNGAADLTHSMKTKGWAGDPVDVVRMSDGKLTTIDNTRILAASRAGVKVQARIHEGTSSLPKEFVERFTTKKGVPSTWQEAINLRIGKQASGYRNGYPNGSVIIGSLD</sequence>
<dbReference type="Proteomes" id="UP001058553">
    <property type="component" value="Chromosome"/>
</dbReference>
<dbReference type="EMBL" id="CP103445">
    <property type="protein sequence ID" value="UWS33197.1"/>
    <property type="molecule type" value="Genomic_DNA"/>
</dbReference>
<evidence type="ECO:0000313" key="3">
    <source>
        <dbReference type="Proteomes" id="UP001058553"/>
    </source>
</evidence>
<organism evidence="1 3">
    <name type="scientific">Erwinia pyrifoliae</name>
    <dbReference type="NCBI Taxonomy" id="79967"/>
    <lineage>
        <taxon>Bacteria</taxon>
        <taxon>Pseudomonadati</taxon>
        <taxon>Pseudomonadota</taxon>
        <taxon>Gammaproteobacteria</taxon>
        <taxon>Enterobacterales</taxon>
        <taxon>Erwiniaceae</taxon>
        <taxon>Erwinia</taxon>
    </lineage>
</organism>
<evidence type="ECO:0000313" key="1">
    <source>
        <dbReference type="EMBL" id="UWS33192.1"/>
    </source>
</evidence>
<proteinExistence type="predicted"/>
<gene>
    <name evidence="1" type="ORF">NYP84_16610</name>
    <name evidence="2" type="ORF">NYP84_16655</name>
</gene>
<protein>
    <submittedName>
        <fullName evidence="1">Uncharacterized protein</fullName>
    </submittedName>
</protein>
<dbReference type="RefSeq" id="WP_259817769.1">
    <property type="nucleotide sequence ID" value="NZ_CP103445.1"/>
</dbReference>
<keyword evidence="3" id="KW-1185">Reference proteome</keyword>